<sequence>METENQEEKKILITIRLTKQQHKKLKKYCIDNDITINDLIRDFVNKLPENE</sequence>
<dbReference type="GO" id="GO:0006355">
    <property type="term" value="P:regulation of DNA-templated transcription"/>
    <property type="evidence" value="ECO:0007669"/>
    <property type="project" value="InterPro"/>
</dbReference>
<dbReference type="Gene3D" id="1.10.1220.10">
    <property type="entry name" value="Met repressor-like"/>
    <property type="match status" value="1"/>
</dbReference>
<dbReference type="InterPro" id="IPR010985">
    <property type="entry name" value="Ribbon_hlx_hlx"/>
</dbReference>
<dbReference type="SUPFAM" id="SSF47598">
    <property type="entry name" value="Ribbon-helix-helix"/>
    <property type="match status" value="1"/>
</dbReference>
<dbReference type="EMBL" id="MN876842">
    <property type="protein sequence ID" value="QJF12320.1"/>
    <property type="molecule type" value="Genomic_DNA"/>
</dbReference>
<evidence type="ECO:0000313" key="2">
    <source>
        <dbReference type="Proteomes" id="UP000502393"/>
    </source>
</evidence>
<organism evidence="1 2">
    <name type="scientific">Acidianus rod-shaped virus 3</name>
    <dbReference type="NCBI Taxonomy" id="2730617"/>
    <lineage>
        <taxon>Viruses</taxon>
        <taxon>Adnaviria</taxon>
        <taxon>Zilligvirae</taxon>
        <taxon>Taleaviricota</taxon>
        <taxon>Tokiviricetes</taxon>
        <taxon>Ligamenvirales</taxon>
        <taxon>Rudiviridae</taxon>
        <taxon>Hoswirudivirus</taxon>
        <taxon>Hoswirudivirus acidiani</taxon>
        <taxon>Hoswirudivirus ARV3</taxon>
    </lineage>
</organism>
<dbReference type="Proteomes" id="UP000502393">
    <property type="component" value="Segment"/>
</dbReference>
<proteinExistence type="predicted"/>
<reference evidence="1 2" key="1">
    <citation type="journal article" date="2020" name="ISME J.">
        <title>New virus isolates from Italian hydrothermal environments underscore the biogeographic pattern in archaeal virus communities.</title>
        <authorList>
            <person name="Baquero D.P."/>
            <person name="Contursi P."/>
            <person name="Piochi M."/>
            <person name="Bartolucci S."/>
            <person name="Liu Y."/>
            <person name="Cvirkaite-Krupovic V."/>
            <person name="Prangishvili D."/>
            <person name="Krupovic M."/>
        </authorList>
    </citation>
    <scope>NUCLEOTIDE SEQUENCE [LARGE SCALE GENOMIC DNA]</scope>
    <source>
        <strain evidence="1">9</strain>
    </source>
</reference>
<dbReference type="InterPro" id="IPR013321">
    <property type="entry name" value="Arc_rbn_hlx_hlx"/>
</dbReference>
<evidence type="ECO:0000313" key="1">
    <source>
        <dbReference type="EMBL" id="QJF12320.1"/>
    </source>
</evidence>
<name>A0A6M3VYQ7_9VIRU</name>
<accession>A0A6M3VYQ7</accession>
<keyword evidence="2" id="KW-1185">Reference proteome</keyword>
<protein>
    <submittedName>
        <fullName evidence="1">Putative transcriptional regulator</fullName>
    </submittedName>
</protein>
<gene>
    <name evidence="1" type="ORF">ARV3_gp07</name>
</gene>